<protein>
    <recommendedName>
        <fullName evidence="3">DUF2117 domain-containing protein</fullName>
    </recommendedName>
</protein>
<dbReference type="Pfam" id="PF09890">
    <property type="entry name" value="DUF2117"/>
    <property type="match status" value="1"/>
</dbReference>
<name>A0A0P7ZAY5_9EURY</name>
<dbReference type="EMBL" id="LKCM01000311">
    <property type="protein sequence ID" value="KPQ41712.1"/>
    <property type="molecule type" value="Genomic_DNA"/>
</dbReference>
<accession>A0A0P7ZAY5</accession>
<dbReference type="AlphaFoldDB" id="A0A0P7ZAY5"/>
<sequence>MRIGIILHGPEIVDMGSAGKIIGIFKKEHDITARLGGTMGRTAVLDAGLENIIDISGGLTPSETIIAMKNDIDLAILLNHGKTLDTGRYFGRIVASKLDNLLPFVHIESPDNNGRIIYYYPPAKRCAEFVRNFLAKYGTYDLPVEPGIPEPSHIRINGELVIRSIGGAFIGENIRLDGIVIGETTNPDIEIVCRDGKIIRLKGIKVKPHGLEKLENRVINLFTAKVKTGGIRRTRPKPRIRDINSKKSNNKIAIIDHAAESTFELVQDAGLVITVGDDTTTIAADILARLGIPVIGIIDGDMDNVLENTVVPEGSIIIRVLPGFDDVVGREISQEIMQGKQQFRHDKDELTAKILTLAEKYVVEVTYY</sequence>
<evidence type="ECO:0000313" key="1">
    <source>
        <dbReference type="EMBL" id="KPQ41712.1"/>
    </source>
</evidence>
<evidence type="ECO:0000313" key="2">
    <source>
        <dbReference type="Proteomes" id="UP000050360"/>
    </source>
</evidence>
<gene>
    <name evidence="1" type="ORF">MPEBLZ_03740</name>
</gene>
<dbReference type="Proteomes" id="UP000050360">
    <property type="component" value="Unassembled WGS sequence"/>
</dbReference>
<evidence type="ECO:0008006" key="3">
    <source>
        <dbReference type="Google" id="ProtNLM"/>
    </source>
</evidence>
<reference evidence="1 2" key="1">
    <citation type="submission" date="2015-09" db="EMBL/GenBank/DDBJ databases">
        <title>A metagenomics-based metabolic model of nitrate-dependent anaerobic oxidation of methane by Methanoperedens-like archaea.</title>
        <authorList>
            <person name="Arshad A."/>
            <person name="Speth D.R."/>
            <person name="De Graaf R.M."/>
            <person name="Op Den Camp H.J."/>
            <person name="Jetten M.S."/>
            <person name="Welte C.U."/>
        </authorList>
    </citation>
    <scope>NUCLEOTIDE SEQUENCE [LARGE SCALE GENOMIC DNA]</scope>
</reference>
<dbReference type="PATRIC" id="fig|1719120.3.peg.4064"/>
<organism evidence="1 2">
    <name type="scientific">Candidatus Methanoperedens nitratireducens</name>
    <dbReference type="NCBI Taxonomy" id="1392998"/>
    <lineage>
        <taxon>Archaea</taxon>
        <taxon>Methanobacteriati</taxon>
        <taxon>Methanobacteriota</taxon>
        <taxon>Stenosarchaea group</taxon>
        <taxon>Methanomicrobia</taxon>
        <taxon>Methanosarcinales</taxon>
        <taxon>ANME-2 cluster</taxon>
        <taxon>Candidatus Methanoperedentaceae</taxon>
        <taxon>Candidatus Methanoperedens</taxon>
    </lineage>
</organism>
<proteinExistence type="predicted"/>
<dbReference type="InterPro" id="IPR012032">
    <property type="entry name" value="UCP006598"/>
</dbReference>
<comment type="caution">
    <text evidence="1">The sequence shown here is derived from an EMBL/GenBank/DDBJ whole genome shotgun (WGS) entry which is preliminary data.</text>
</comment>